<dbReference type="GO" id="GO:0004536">
    <property type="term" value="F:DNA nuclease activity"/>
    <property type="evidence" value="ECO:0007669"/>
    <property type="project" value="InterPro"/>
</dbReference>
<evidence type="ECO:0000313" key="4">
    <source>
        <dbReference type="EMBL" id="MCC2128332.1"/>
    </source>
</evidence>
<dbReference type="AlphaFoldDB" id="A0AAE3DCZ2"/>
<dbReference type="EMBL" id="JAJEPW010000003">
    <property type="protein sequence ID" value="MCC2128332.1"/>
    <property type="molecule type" value="Genomic_DNA"/>
</dbReference>
<proteinExistence type="predicted"/>
<dbReference type="Pfam" id="PF01026">
    <property type="entry name" value="TatD_DNase"/>
    <property type="match status" value="1"/>
</dbReference>
<feature type="binding site" evidence="3">
    <location>
        <position position="129"/>
    </location>
    <ligand>
        <name>a divalent metal cation</name>
        <dbReference type="ChEBI" id="CHEBI:60240"/>
        <label>2</label>
    </ligand>
</feature>
<gene>
    <name evidence="4" type="ORF">LKD37_02165</name>
</gene>
<dbReference type="CDD" id="cd01310">
    <property type="entry name" value="TatD_DNAse"/>
    <property type="match status" value="1"/>
</dbReference>
<feature type="binding site" evidence="3">
    <location>
        <position position="92"/>
    </location>
    <ligand>
        <name>a divalent metal cation</name>
        <dbReference type="ChEBI" id="CHEBI:60240"/>
        <label>1</label>
    </ligand>
</feature>
<keyword evidence="5" id="KW-1185">Reference proteome</keyword>
<evidence type="ECO:0000313" key="5">
    <source>
        <dbReference type="Proteomes" id="UP001199319"/>
    </source>
</evidence>
<feature type="binding site" evidence="3">
    <location>
        <position position="8"/>
    </location>
    <ligand>
        <name>a divalent metal cation</name>
        <dbReference type="ChEBI" id="CHEBI:60240"/>
        <label>1</label>
    </ligand>
</feature>
<dbReference type="InterPro" id="IPR018228">
    <property type="entry name" value="DNase_TatD-rel_CS"/>
</dbReference>
<dbReference type="GO" id="GO:0046872">
    <property type="term" value="F:metal ion binding"/>
    <property type="evidence" value="ECO:0007669"/>
    <property type="project" value="UniProtKB-KW"/>
</dbReference>
<reference evidence="4" key="1">
    <citation type="submission" date="2021-10" db="EMBL/GenBank/DDBJ databases">
        <title>Anaerobic single-cell dispensing facilitates the cultivation of human gut bacteria.</title>
        <authorList>
            <person name="Afrizal A."/>
        </authorList>
    </citation>
    <scope>NUCLEOTIDE SEQUENCE</scope>
    <source>
        <strain evidence="4">CLA-AA-H272</strain>
    </source>
</reference>
<accession>A0AAE3DCZ2</accession>
<comment type="caution">
    <text evidence="4">The sequence shown here is derived from an EMBL/GenBank/DDBJ whole genome shotgun (WGS) entry which is preliminary data.</text>
</comment>
<dbReference type="GO" id="GO:0016788">
    <property type="term" value="F:hydrolase activity, acting on ester bonds"/>
    <property type="evidence" value="ECO:0007669"/>
    <property type="project" value="InterPro"/>
</dbReference>
<sequence length="253" mass="28346">MLFDTHAHYDDDQFDGDRETLLASLPEQGVGLVVNPGCTVASSRTAVELARRFPHVYAAVGIHPENCGDFRPEDLDAIRALAREDKVVAIGEIGLDYYWLENPPRPLQQQVLRSQLALARELSLPVIIHDRDAHADTMAIVREFPGLRGVFHCFAGSVEMARELVDMGWYLSFNGAATFKNARKAPEVIRAVPMERLMIETDAPYLTPVPYRGRRNDSTYVHLVAEKIAQLRDMTPAAAEQATWDNGKRFFGI</sequence>
<dbReference type="NCBIfam" id="TIGR00010">
    <property type="entry name" value="YchF/TatD family DNA exonuclease"/>
    <property type="match status" value="1"/>
</dbReference>
<feature type="binding site" evidence="3">
    <location>
        <position position="152"/>
    </location>
    <ligand>
        <name>a divalent metal cation</name>
        <dbReference type="ChEBI" id="CHEBI:60240"/>
        <label>2</label>
    </ligand>
</feature>
<dbReference type="Gene3D" id="3.20.20.140">
    <property type="entry name" value="Metal-dependent hydrolases"/>
    <property type="match status" value="1"/>
</dbReference>
<feature type="binding site" evidence="3">
    <location>
        <position position="6"/>
    </location>
    <ligand>
        <name>a divalent metal cation</name>
        <dbReference type="ChEBI" id="CHEBI:60240"/>
        <label>1</label>
    </ligand>
</feature>
<dbReference type="PANTHER" id="PTHR46124">
    <property type="entry name" value="D-AMINOACYL-TRNA DEACYLASE"/>
    <property type="match status" value="1"/>
</dbReference>
<dbReference type="FunFam" id="3.20.20.140:FF:000005">
    <property type="entry name" value="TatD family hydrolase"/>
    <property type="match status" value="1"/>
</dbReference>
<dbReference type="InterPro" id="IPR015991">
    <property type="entry name" value="TatD/YcfH-like"/>
</dbReference>
<dbReference type="InterPro" id="IPR032466">
    <property type="entry name" value="Metal_Hydrolase"/>
</dbReference>
<dbReference type="PIRSF" id="PIRSF005902">
    <property type="entry name" value="DNase_TatD"/>
    <property type="match status" value="1"/>
</dbReference>
<organism evidence="4 5">
    <name type="scientific">Brotocaccenecus cirricatena</name>
    <dbReference type="NCBI Taxonomy" id="3064195"/>
    <lineage>
        <taxon>Bacteria</taxon>
        <taxon>Bacillati</taxon>
        <taxon>Bacillota</taxon>
        <taxon>Clostridia</taxon>
        <taxon>Eubacteriales</taxon>
        <taxon>Oscillospiraceae</taxon>
        <taxon>Brotocaccenecus</taxon>
    </lineage>
</organism>
<dbReference type="InterPro" id="IPR001130">
    <property type="entry name" value="TatD-like"/>
</dbReference>
<dbReference type="PROSITE" id="PS01091">
    <property type="entry name" value="TATD_3"/>
    <property type="match status" value="1"/>
</dbReference>
<name>A0AAE3DCZ2_9FIRM</name>
<feature type="binding site" evidence="3">
    <location>
        <position position="202"/>
    </location>
    <ligand>
        <name>a divalent metal cation</name>
        <dbReference type="ChEBI" id="CHEBI:60240"/>
        <label>1</label>
    </ligand>
</feature>
<keyword evidence="2 4" id="KW-0378">Hydrolase</keyword>
<keyword evidence="1 3" id="KW-0479">Metal-binding</keyword>
<dbReference type="RefSeq" id="WP_302927740.1">
    <property type="nucleotide sequence ID" value="NZ_JAJEPW010000003.1"/>
</dbReference>
<dbReference type="SUPFAM" id="SSF51556">
    <property type="entry name" value="Metallo-dependent hydrolases"/>
    <property type="match status" value="1"/>
</dbReference>
<dbReference type="PANTHER" id="PTHR46124:SF2">
    <property type="entry name" value="D-AMINOACYL-TRNA DEACYLASE"/>
    <property type="match status" value="1"/>
</dbReference>
<evidence type="ECO:0000256" key="3">
    <source>
        <dbReference type="PIRSR" id="PIRSR005902-1"/>
    </source>
</evidence>
<evidence type="ECO:0000256" key="2">
    <source>
        <dbReference type="ARBA" id="ARBA00022801"/>
    </source>
</evidence>
<protein>
    <submittedName>
        <fullName evidence="4">TatD family hydrolase</fullName>
    </submittedName>
</protein>
<evidence type="ECO:0000256" key="1">
    <source>
        <dbReference type="ARBA" id="ARBA00022723"/>
    </source>
</evidence>
<dbReference type="Proteomes" id="UP001199319">
    <property type="component" value="Unassembled WGS sequence"/>
</dbReference>
<dbReference type="GO" id="GO:0005829">
    <property type="term" value="C:cytosol"/>
    <property type="evidence" value="ECO:0007669"/>
    <property type="project" value="TreeGrafter"/>
</dbReference>